<dbReference type="RefSeq" id="WP_005831256.1">
    <property type="nucleotide sequence ID" value="NZ_AP019724.1"/>
</dbReference>
<evidence type="ECO:0000313" key="9">
    <source>
        <dbReference type="Proteomes" id="UP000285283"/>
    </source>
</evidence>
<evidence type="ECO:0000313" key="5">
    <source>
        <dbReference type="EMBL" id="KAB4170198.1"/>
    </source>
</evidence>
<evidence type="ECO:0000313" key="10">
    <source>
        <dbReference type="Proteomes" id="UP000320533"/>
    </source>
</evidence>
<evidence type="ECO:0000313" key="7">
    <source>
        <dbReference type="EMBL" id="RGS55170.1"/>
    </source>
</evidence>
<dbReference type="EMBL" id="QSRK01000009">
    <property type="protein sequence ID" value="RGL14809.1"/>
    <property type="molecule type" value="Genomic_DNA"/>
</dbReference>
<dbReference type="EMBL" id="WCUG01000007">
    <property type="protein sequence ID" value="KAB4170198.1"/>
    <property type="molecule type" value="Genomic_DNA"/>
</dbReference>
<proteinExistence type="predicted"/>
<feature type="domain" description="Glycosyl transferase family 1" evidence="3">
    <location>
        <begin position="229"/>
        <end position="355"/>
    </location>
</feature>
<organism evidence="6 8">
    <name type="scientific">Bacteroides uniformis</name>
    <dbReference type="NCBI Taxonomy" id="820"/>
    <lineage>
        <taxon>Bacteria</taxon>
        <taxon>Pseudomonadati</taxon>
        <taxon>Bacteroidota</taxon>
        <taxon>Bacteroidia</taxon>
        <taxon>Bacteroidales</taxon>
        <taxon>Bacteroidaceae</taxon>
        <taxon>Bacteroides</taxon>
    </lineage>
</organism>
<gene>
    <name evidence="4" type="ORF">Bun01g_30750</name>
    <name evidence="7" type="ORF">DWX87_08945</name>
    <name evidence="6" type="ORF">DXC80_08125</name>
    <name evidence="5" type="ORF">GAQ59_08060</name>
</gene>
<sequence length="410" mass="47550">MAKKALVLITNSFPFGKGETFVDNEIRYYSKFYPVYVVSIDNVCPQRFLNIPNNISIYQMPKLSRCNKIIWYLRSLLRQVFYEELLFLLKERNYFFSRLHSLIAFIGLGERVFIFLTKNISNKIEGHDTVCYSYWLHHGAYAAVRFKKKFSARAVARCHGYDLYADRYISNYLPLRFYLSSYLDVIFPISKHGLDYLKGNIFISKSCKLEVSRLGTFDYGIKSNVHLEGTLRLVSCSWIVPVKRVHRILETLQQIVDINIEWTHIGGGALKERLELDIEKLPKNIKVNLLGELTSTDIYKLYKENSYHIFVNVSESEGIPVSIMEASSFGIPVIATNVGGVGEIVENGYNGLLLNKDFLNRDLSVCLKSIACMVDNDYQTLRKHAREMWEERYNSSVNYSKFVRILNELF</sequence>
<dbReference type="PANTHER" id="PTHR12526:SF629">
    <property type="entry name" value="TEICHURONIC ACID BIOSYNTHESIS GLYCOSYLTRANSFERASE TUAH-RELATED"/>
    <property type="match status" value="1"/>
</dbReference>
<reference evidence="5 11" key="2">
    <citation type="journal article" date="2019" name="Nat. Med.">
        <title>A library of human gut bacterial isolates paired with longitudinal multiomics data enables mechanistic microbiome research.</title>
        <authorList>
            <person name="Poyet M."/>
            <person name="Groussin M."/>
            <person name="Gibbons S.M."/>
            <person name="Avila-Pacheco J."/>
            <person name="Jiang X."/>
            <person name="Kearney S.M."/>
            <person name="Perrotta A.R."/>
            <person name="Berdy B."/>
            <person name="Zhao S."/>
            <person name="Lieberman T.D."/>
            <person name="Swanson P.K."/>
            <person name="Smith M."/>
            <person name="Roesemann S."/>
            <person name="Alexander J.E."/>
            <person name="Rich S.A."/>
            <person name="Livny J."/>
            <person name="Vlamakis H."/>
            <person name="Clish C."/>
            <person name="Bullock K."/>
            <person name="Deik A."/>
            <person name="Scott J."/>
            <person name="Pierce K.A."/>
            <person name="Xavier R.J."/>
            <person name="Alm E.J."/>
        </authorList>
    </citation>
    <scope>NUCLEOTIDE SEQUENCE [LARGE SCALE GENOMIC DNA]</scope>
    <source>
        <strain evidence="5 11">BIOML-A27</strain>
    </source>
</reference>
<dbReference type="Gene3D" id="3.40.50.2000">
    <property type="entry name" value="Glycogen Phosphorylase B"/>
    <property type="match status" value="2"/>
</dbReference>
<dbReference type="EMBL" id="AP019724">
    <property type="protein sequence ID" value="BBK88705.1"/>
    <property type="molecule type" value="Genomic_DNA"/>
</dbReference>
<protein>
    <submittedName>
        <fullName evidence="4">Glycosyl transferase family 1</fullName>
    </submittedName>
    <submittedName>
        <fullName evidence="6">Glycosyltransferase</fullName>
    </submittedName>
</protein>
<dbReference type="Proteomes" id="UP000260795">
    <property type="component" value="Unassembled WGS sequence"/>
</dbReference>
<dbReference type="PANTHER" id="PTHR12526">
    <property type="entry name" value="GLYCOSYLTRANSFERASE"/>
    <property type="match status" value="1"/>
</dbReference>
<evidence type="ECO:0000259" key="3">
    <source>
        <dbReference type="Pfam" id="PF00534"/>
    </source>
</evidence>
<keyword evidence="2 6" id="KW-0808">Transferase</keyword>
<reference evidence="8 9" key="1">
    <citation type="submission" date="2018-08" db="EMBL/GenBank/DDBJ databases">
        <title>A genome reference for cultivated species of the human gut microbiota.</title>
        <authorList>
            <person name="Zou Y."/>
            <person name="Xue W."/>
            <person name="Luo G."/>
        </authorList>
    </citation>
    <scope>NUCLEOTIDE SEQUENCE [LARGE SCALE GENOMIC DNA]</scope>
    <source>
        <strain evidence="7 9">AF21-53</strain>
        <strain evidence="6 8">TF08-13</strain>
    </source>
</reference>
<evidence type="ECO:0000313" key="4">
    <source>
        <dbReference type="EMBL" id="BBK88705.1"/>
    </source>
</evidence>
<name>A0A3E4R5G3_BACUN</name>
<dbReference type="Proteomes" id="UP000433928">
    <property type="component" value="Unassembled WGS sequence"/>
</dbReference>
<evidence type="ECO:0000256" key="1">
    <source>
        <dbReference type="ARBA" id="ARBA00022676"/>
    </source>
</evidence>
<evidence type="ECO:0000313" key="6">
    <source>
        <dbReference type="EMBL" id="RGL14809.1"/>
    </source>
</evidence>
<dbReference type="GeneID" id="99752652"/>
<evidence type="ECO:0000313" key="11">
    <source>
        <dbReference type="Proteomes" id="UP000433928"/>
    </source>
</evidence>
<evidence type="ECO:0000256" key="2">
    <source>
        <dbReference type="ARBA" id="ARBA00022679"/>
    </source>
</evidence>
<dbReference type="SUPFAM" id="SSF53756">
    <property type="entry name" value="UDP-Glycosyltransferase/glycogen phosphorylase"/>
    <property type="match status" value="1"/>
</dbReference>
<dbReference type="AlphaFoldDB" id="A0A3E4R5G3"/>
<dbReference type="CDD" id="cd04946">
    <property type="entry name" value="GT4_AmsK-like"/>
    <property type="match status" value="1"/>
</dbReference>
<dbReference type="Pfam" id="PF00534">
    <property type="entry name" value="Glycos_transf_1"/>
    <property type="match status" value="1"/>
</dbReference>
<keyword evidence="1" id="KW-0328">Glycosyltransferase</keyword>
<dbReference type="Proteomes" id="UP000320533">
    <property type="component" value="Chromosome"/>
</dbReference>
<dbReference type="Proteomes" id="UP000285283">
    <property type="component" value="Unassembled WGS sequence"/>
</dbReference>
<dbReference type="KEGG" id="bun:Bun01g_30750"/>
<dbReference type="InterPro" id="IPR001296">
    <property type="entry name" value="Glyco_trans_1"/>
</dbReference>
<accession>A0A3E4R5G3</accession>
<reference evidence="4 10" key="3">
    <citation type="submission" date="2019-06" db="EMBL/GenBank/DDBJ databases">
        <title>Complete genome sequence of Bacteroides uniformis NBRC 113350.</title>
        <authorList>
            <person name="Miura T."/>
            <person name="Furukawa M."/>
            <person name="Shimamura M."/>
            <person name="Ohyama Y."/>
            <person name="Yamazoe A."/>
            <person name="Kawasaki H."/>
        </authorList>
    </citation>
    <scope>NUCLEOTIDE SEQUENCE [LARGE SCALE GENOMIC DNA]</scope>
    <source>
        <strain evidence="4 10">NBRC 113350</strain>
    </source>
</reference>
<evidence type="ECO:0000313" key="8">
    <source>
        <dbReference type="Proteomes" id="UP000260795"/>
    </source>
</evidence>
<dbReference type="EMBL" id="QRVP01000006">
    <property type="protein sequence ID" value="RGS55170.1"/>
    <property type="molecule type" value="Genomic_DNA"/>
</dbReference>
<dbReference type="GO" id="GO:0016757">
    <property type="term" value="F:glycosyltransferase activity"/>
    <property type="evidence" value="ECO:0007669"/>
    <property type="project" value="UniProtKB-KW"/>
</dbReference>